<dbReference type="InterPro" id="IPR036615">
    <property type="entry name" value="Mur_ligase_C_dom_sf"/>
</dbReference>
<dbReference type="PROSITE" id="PS01011">
    <property type="entry name" value="FOLYLPOLYGLU_SYNT_1"/>
    <property type="match status" value="1"/>
</dbReference>
<dbReference type="EMBL" id="CAFBAA010000002">
    <property type="protein sequence ID" value="CAB4840540.1"/>
    <property type="molecule type" value="Genomic_DNA"/>
</dbReference>
<dbReference type="SUPFAM" id="SSF51984">
    <property type="entry name" value="MurCD N-terminal domain"/>
    <property type="match status" value="1"/>
</dbReference>
<dbReference type="Gene3D" id="3.40.1190.10">
    <property type="entry name" value="Mur-like, catalytic domain"/>
    <property type="match status" value="1"/>
</dbReference>
<gene>
    <name evidence="11" type="ORF">UFOPK2342_00095</name>
    <name evidence="12" type="ORF">UFOPK2423_00689</name>
    <name evidence="13" type="ORF">UFOPK3266_00153</name>
    <name evidence="14" type="ORF">UFOPK4367_01354</name>
</gene>
<comment type="subcellular location">
    <subcellularLocation>
        <location evidence="1">Cytoplasm</location>
    </subcellularLocation>
</comment>
<dbReference type="Gene3D" id="3.90.190.20">
    <property type="entry name" value="Mur ligase, C-terminal domain"/>
    <property type="match status" value="1"/>
</dbReference>
<evidence type="ECO:0000313" key="13">
    <source>
        <dbReference type="EMBL" id="CAB4840540.1"/>
    </source>
</evidence>
<feature type="domain" description="Mur ligase central" evidence="10">
    <location>
        <begin position="117"/>
        <end position="298"/>
    </location>
</feature>
<dbReference type="EMBL" id="CAEZXB010000001">
    <property type="protein sequence ID" value="CAB4665241.1"/>
    <property type="molecule type" value="Genomic_DNA"/>
</dbReference>
<dbReference type="GO" id="GO:0051301">
    <property type="term" value="P:cell division"/>
    <property type="evidence" value="ECO:0007669"/>
    <property type="project" value="UniProtKB-KW"/>
</dbReference>
<evidence type="ECO:0000256" key="7">
    <source>
        <dbReference type="ARBA" id="ARBA00022840"/>
    </source>
</evidence>
<organism evidence="14">
    <name type="scientific">freshwater metagenome</name>
    <dbReference type="NCBI Taxonomy" id="449393"/>
    <lineage>
        <taxon>unclassified sequences</taxon>
        <taxon>metagenomes</taxon>
        <taxon>ecological metagenomes</taxon>
    </lineage>
</organism>
<dbReference type="GO" id="GO:0009252">
    <property type="term" value="P:peptidoglycan biosynthetic process"/>
    <property type="evidence" value="ECO:0007669"/>
    <property type="project" value="UniProtKB-UniPathway"/>
</dbReference>
<dbReference type="GO" id="GO:0008360">
    <property type="term" value="P:regulation of cell shape"/>
    <property type="evidence" value="ECO:0007669"/>
    <property type="project" value="InterPro"/>
</dbReference>
<keyword evidence="7" id="KW-0067">ATP-binding</keyword>
<dbReference type="Pfam" id="PF08245">
    <property type="entry name" value="Mur_ligase_M"/>
    <property type="match status" value="1"/>
</dbReference>
<dbReference type="InterPro" id="IPR036565">
    <property type="entry name" value="Mur-like_cat_sf"/>
</dbReference>
<evidence type="ECO:0000256" key="2">
    <source>
        <dbReference type="ARBA" id="ARBA00004752"/>
    </source>
</evidence>
<dbReference type="NCBIfam" id="TIGR01087">
    <property type="entry name" value="murD"/>
    <property type="match status" value="1"/>
</dbReference>
<dbReference type="GO" id="GO:0004326">
    <property type="term" value="F:tetrahydrofolylpolyglutamate synthase activity"/>
    <property type="evidence" value="ECO:0007669"/>
    <property type="project" value="InterPro"/>
</dbReference>
<protein>
    <submittedName>
        <fullName evidence="14">Unannotated protein</fullName>
    </submittedName>
</protein>
<evidence type="ECO:0000256" key="1">
    <source>
        <dbReference type="ARBA" id="ARBA00004496"/>
    </source>
</evidence>
<evidence type="ECO:0000313" key="14">
    <source>
        <dbReference type="EMBL" id="CAB5077800.1"/>
    </source>
</evidence>
<evidence type="ECO:0000256" key="5">
    <source>
        <dbReference type="ARBA" id="ARBA00022618"/>
    </source>
</evidence>
<dbReference type="GO" id="GO:0005737">
    <property type="term" value="C:cytoplasm"/>
    <property type="evidence" value="ECO:0007669"/>
    <property type="project" value="UniProtKB-SubCell"/>
</dbReference>
<dbReference type="GO" id="GO:0008764">
    <property type="term" value="F:UDP-N-acetylmuramoylalanine-D-glutamate ligase activity"/>
    <property type="evidence" value="ECO:0007669"/>
    <property type="project" value="UniProtKB-EC"/>
</dbReference>
<dbReference type="HAMAP" id="MF_00639">
    <property type="entry name" value="MurD"/>
    <property type="match status" value="1"/>
</dbReference>
<dbReference type="InterPro" id="IPR005762">
    <property type="entry name" value="MurD"/>
</dbReference>
<dbReference type="EMBL" id="CAEZXN010000012">
    <property type="protein sequence ID" value="CAB4692806.1"/>
    <property type="molecule type" value="Genomic_DNA"/>
</dbReference>
<evidence type="ECO:0000256" key="6">
    <source>
        <dbReference type="ARBA" id="ARBA00022741"/>
    </source>
</evidence>
<dbReference type="PANTHER" id="PTHR43692">
    <property type="entry name" value="UDP-N-ACETYLMURAMOYLALANINE--D-GLUTAMATE LIGASE"/>
    <property type="match status" value="1"/>
</dbReference>
<keyword evidence="5" id="KW-0132">Cell division</keyword>
<dbReference type="InterPro" id="IPR004101">
    <property type="entry name" value="Mur_ligase_C"/>
</dbReference>
<dbReference type="InterPro" id="IPR018109">
    <property type="entry name" value="Folylpolyglutamate_synth_CS"/>
</dbReference>
<reference evidence="14" key="1">
    <citation type="submission" date="2020-05" db="EMBL/GenBank/DDBJ databases">
        <authorList>
            <person name="Chiriac C."/>
            <person name="Salcher M."/>
            <person name="Ghai R."/>
            <person name="Kavagutti S V."/>
        </authorList>
    </citation>
    <scope>NUCLEOTIDE SEQUENCE</scope>
</reference>
<sequence>MGERMSRVIVAGAGRTGLALAKAVKDQGHEVTVVVDAPLPAHVALELTQDGIASLLTKEALTQMSKFVRIYASPGWRLDHPLFLAGVEVVGEVDFAWEISQARAERLGESAPLWLAVTGTNGKTTTTEMLQSILSADGLTSVACGNVGYPLISAVLDDVKYDVLAIELSSFQISRMKIARPRASALLNVAEDHIDWHGTLEEYAQTKIALLAASETSICNGDDPLLNSMLTLATFTPDVTFTLDSPKRGELGVVEELLVDRAFVEDPDHAAVSLAELGDIRPFAPHNVQNALAASALARSIGIAEGSIAAGLRAFTPGSHRIAEILDEGGVKWINDSKATNPHAAIASLKAFENVIWIAGGLLKGASVEQLVVECGKRVKVALLIGQDREEIAQLIAQHAPHVVVERVDVHIDPTPQEPGRQLMRNVVARARELAGSGDTVLLAPACASMDQFISYAERGNFFTEAVRGGGHV</sequence>
<evidence type="ECO:0000256" key="3">
    <source>
        <dbReference type="ARBA" id="ARBA00022490"/>
    </source>
</evidence>
<evidence type="ECO:0000259" key="10">
    <source>
        <dbReference type="Pfam" id="PF08245"/>
    </source>
</evidence>
<feature type="domain" description="Mur ligase C-terminal" evidence="9">
    <location>
        <begin position="324"/>
        <end position="447"/>
    </location>
</feature>
<evidence type="ECO:0000256" key="8">
    <source>
        <dbReference type="ARBA" id="ARBA00023306"/>
    </source>
</evidence>
<dbReference type="UniPathway" id="UPA00219"/>
<dbReference type="SUPFAM" id="SSF53244">
    <property type="entry name" value="MurD-like peptide ligases, peptide-binding domain"/>
    <property type="match status" value="1"/>
</dbReference>
<comment type="pathway">
    <text evidence="2">Cell wall biogenesis; peptidoglycan biosynthesis.</text>
</comment>
<evidence type="ECO:0000313" key="12">
    <source>
        <dbReference type="EMBL" id="CAB4692806.1"/>
    </source>
</evidence>
<proteinExistence type="inferred from homology"/>
<evidence type="ECO:0000259" key="9">
    <source>
        <dbReference type="Pfam" id="PF02875"/>
    </source>
</evidence>
<keyword evidence="4" id="KW-0436">Ligase</keyword>
<keyword evidence="6" id="KW-0547">Nucleotide-binding</keyword>
<evidence type="ECO:0000256" key="4">
    <source>
        <dbReference type="ARBA" id="ARBA00022598"/>
    </source>
</evidence>
<dbReference type="Gene3D" id="3.40.50.720">
    <property type="entry name" value="NAD(P)-binding Rossmann-like Domain"/>
    <property type="match status" value="1"/>
</dbReference>
<dbReference type="Pfam" id="PF02875">
    <property type="entry name" value="Mur_ligase_C"/>
    <property type="match status" value="1"/>
</dbReference>
<accession>A0A6J7VHT5</accession>
<dbReference type="PANTHER" id="PTHR43692:SF1">
    <property type="entry name" value="UDP-N-ACETYLMURAMOYLALANINE--D-GLUTAMATE LIGASE"/>
    <property type="match status" value="1"/>
</dbReference>
<evidence type="ECO:0000313" key="11">
    <source>
        <dbReference type="EMBL" id="CAB4665241.1"/>
    </source>
</evidence>
<name>A0A6J7VHT5_9ZZZZ</name>
<keyword evidence="3" id="KW-0963">Cytoplasm</keyword>
<keyword evidence="8" id="KW-0131">Cell cycle</keyword>
<dbReference type="EMBL" id="CAFBRC010000114">
    <property type="protein sequence ID" value="CAB5077800.1"/>
    <property type="molecule type" value="Genomic_DNA"/>
</dbReference>
<dbReference type="InterPro" id="IPR013221">
    <property type="entry name" value="Mur_ligase_cen"/>
</dbReference>
<dbReference type="SUPFAM" id="SSF53623">
    <property type="entry name" value="MurD-like peptide ligases, catalytic domain"/>
    <property type="match status" value="1"/>
</dbReference>
<dbReference type="GO" id="GO:0005524">
    <property type="term" value="F:ATP binding"/>
    <property type="evidence" value="ECO:0007669"/>
    <property type="project" value="UniProtKB-KW"/>
</dbReference>
<dbReference type="AlphaFoldDB" id="A0A6J7VHT5"/>